<keyword evidence="1" id="KW-0472">Membrane</keyword>
<comment type="caution">
    <text evidence="2">The sequence shown here is derived from an EMBL/GenBank/DDBJ whole genome shotgun (WGS) entry which is preliminary data.</text>
</comment>
<proteinExistence type="predicted"/>
<accession>A0A645CBC5</accession>
<keyword evidence="1" id="KW-1133">Transmembrane helix</keyword>
<dbReference type="AlphaFoldDB" id="A0A645CBC5"/>
<sequence length="215" mass="23950">MDIEWPKFLFLIILIVILNGCLFFFSVMKKDSQDRNVIVPQPFSEDAPPVMGEWEKCAYPLTQVIVSVNAQPHTITRDLVFCLERAADSITNNELPVDAEGCHYRGDYGNTGLTFPEYSAHWHVHVRLCFDPPGFFPDAAVSALPPWIKMAGYLAEGSLARHIVVIVQGTRQTSRKSLSRYLIKAANAIATGATEDAESDDDYGYAFIVVQPTPL</sequence>
<reference evidence="2" key="1">
    <citation type="submission" date="2019-08" db="EMBL/GenBank/DDBJ databases">
        <authorList>
            <person name="Kucharzyk K."/>
            <person name="Murdoch R.W."/>
            <person name="Higgins S."/>
            <person name="Loffler F."/>
        </authorList>
    </citation>
    <scope>NUCLEOTIDE SEQUENCE</scope>
</reference>
<organism evidence="2">
    <name type="scientific">bioreactor metagenome</name>
    <dbReference type="NCBI Taxonomy" id="1076179"/>
    <lineage>
        <taxon>unclassified sequences</taxon>
        <taxon>metagenomes</taxon>
        <taxon>ecological metagenomes</taxon>
    </lineage>
</organism>
<feature type="transmembrane region" description="Helical" evidence="1">
    <location>
        <begin position="6"/>
        <end position="25"/>
    </location>
</feature>
<dbReference type="EMBL" id="VSSQ01025828">
    <property type="protein sequence ID" value="MPM74231.1"/>
    <property type="molecule type" value="Genomic_DNA"/>
</dbReference>
<evidence type="ECO:0000313" key="2">
    <source>
        <dbReference type="EMBL" id="MPM74231.1"/>
    </source>
</evidence>
<evidence type="ECO:0000256" key="1">
    <source>
        <dbReference type="SAM" id="Phobius"/>
    </source>
</evidence>
<name>A0A645CBC5_9ZZZZ</name>
<keyword evidence="1" id="KW-0812">Transmembrane</keyword>
<protein>
    <submittedName>
        <fullName evidence="2">Uncharacterized protein</fullName>
    </submittedName>
</protein>
<gene>
    <name evidence="2" type="ORF">SDC9_121216</name>
</gene>